<comment type="caution">
    <text evidence="11">The sequence shown here is derived from an EMBL/GenBank/DDBJ whole genome shotgun (WGS) entry which is preliminary data.</text>
</comment>
<evidence type="ECO:0000256" key="3">
    <source>
        <dbReference type="ARBA" id="ARBA00022475"/>
    </source>
</evidence>
<proteinExistence type="inferred from homology"/>
<feature type="transmembrane region" description="Helical" evidence="10">
    <location>
        <begin position="286"/>
        <end position="303"/>
    </location>
</feature>
<evidence type="ECO:0000313" key="11">
    <source>
        <dbReference type="EMBL" id="MBJ7602805.1"/>
    </source>
</evidence>
<accession>A0A934KIP5</accession>
<evidence type="ECO:0000256" key="10">
    <source>
        <dbReference type="SAM" id="Phobius"/>
    </source>
</evidence>
<dbReference type="AlphaFoldDB" id="A0A934KIP5"/>
<dbReference type="InterPro" id="IPR052157">
    <property type="entry name" value="BCAA_transport_permease"/>
</dbReference>
<evidence type="ECO:0000256" key="6">
    <source>
        <dbReference type="ARBA" id="ARBA00022970"/>
    </source>
</evidence>
<evidence type="ECO:0000256" key="7">
    <source>
        <dbReference type="ARBA" id="ARBA00022989"/>
    </source>
</evidence>
<feature type="transmembrane region" description="Helical" evidence="10">
    <location>
        <begin position="241"/>
        <end position="266"/>
    </location>
</feature>
<dbReference type="GO" id="GO:1903806">
    <property type="term" value="P:L-isoleucine import across plasma membrane"/>
    <property type="evidence" value="ECO:0007669"/>
    <property type="project" value="TreeGrafter"/>
</dbReference>
<evidence type="ECO:0000256" key="9">
    <source>
        <dbReference type="ARBA" id="ARBA00037998"/>
    </source>
</evidence>
<dbReference type="GO" id="GO:0015190">
    <property type="term" value="F:L-leucine transmembrane transporter activity"/>
    <property type="evidence" value="ECO:0007669"/>
    <property type="project" value="TreeGrafter"/>
</dbReference>
<comment type="subcellular location">
    <subcellularLocation>
        <location evidence="1">Cell membrane</location>
        <topology evidence="1">Multi-pass membrane protein</topology>
    </subcellularLocation>
</comment>
<dbReference type="EMBL" id="JAEKNQ010000024">
    <property type="protein sequence ID" value="MBJ7602805.1"/>
    <property type="molecule type" value="Genomic_DNA"/>
</dbReference>
<reference evidence="11 12" key="1">
    <citation type="submission" date="2020-10" db="EMBL/GenBank/DDBJ databases">
        <title>Ca. Dormibacterota MAGs.</title>
        <authorList>
            <person name="Montgomery K."/>
        </authorList>
    </citation>
    <scope>NUCLEOTIDE SEQUENCE [LARGE SCALE GENOMIC DNA]</scope>
    <source>
        <strain evidence="11">SC8811_S16_3</strain>
    </source>
</reference>
<evidence type="ECO:0000256" key="1">
    <source>
        <dbReference type="ARBA" id="ARBA00004651"/>
    </source>
</evidence>
<keyword evidence="5 10" id="KW-0812">Transmembrane</keyword>
<protein>
    <submittedName>
        <fullName evidence="11">Branched-chain amino acid ABC transporter permease</fullName>
    </submittedName>
</protein>
<keyword evidence="7 10" id="KW-1133">Transmembrane helix</keyword>
<dbReference type="PANTHER" id="PTHR11795:SF371">
    <property type="entry name" value="HIGH-AFFINITY BRANCHED-CHAIN AMINO ACID TRANSPORT SYSTEM PERMEASE PROTEIN LIVH"/>
    <property type="match status" value="1"/>
</dbReference>
<dbReference type="GO" id="GO:0015188">
    <property type="term" value="F:L-isoleucine transmembrane transporter activity"/>
    <property type="evidence" value="ECO:0007669"/>
    <property type="project" value="TreeGrafter"/>
</dbReference>
<dbReference type="PANTHER" id="PTHR11795">
    <property type="entry name" value="BRANCHED-CHAIN AMINO ACID TRANSPORT SYSTEM PERMEASE PROTEIN LIVH"/>
    <property type="match status" value="1"/>
</dbReference>
<feature type="transmembrane region" description="Helical" evidence="10">
    <location>
        <begin position="26"/>
        <end position="51"/>
    </location>
</feature>
<organism evidence="11 12">
    <name type="scientific">Candidatus Dormiibacter inghamiae</name>
    <dbReference type="NCBI Taxonomy" id="3127013"/>
    <lineage>
        <taxon>Bacteria</taxon>
        <taxon>Bacillati</taxon>
        <taxon>Candidatus Dormiibacterota</taxon>
        <taxon>Candidatus Dormibacteria</taxon>
        <taxon>Candidatus Dormibacterales</taxon>
        <taxon>Candidatus Dormibacteraceae</taxon>
        <taxon>Candidatus Dormiibacter</taxon>
    </lineage>
</organism>
<evidence type="ECO:0000313" key="12">
    <source>
        <dbReference type="Proteomes" id="UP000620075"/>
    </source>
</evidence>
<keyword evidence="8 10" id="KW-0472">Membrane</keyword>
<dbReference type="Pfam" id="PF02653">
    <property type="entry name" value="BPD_transp_2"/>
    <property type="match status" value="1"/>
</dbReference>
<feature type="transmembrane region" description="Helical" evidence="10">
    <location>
        <begin position="158"/>
        <end position="179"/>
    </location>
</feature>
<feature type="transmembrane region" description="Helical" evidence="10">
    <location>
        <begin position="71"/>
        <end position="100"/>
    </location>
</feature>
<dbReference type="GO" id="GO:0015192">
    <property type="term" value="F:L-phenylalanine transmembrane transporter activity"/>
    <property type="evidence" value="ECO:0007669"/>
    <property type="project" value="TreeGrafter"/>
</dbReference>
<dbReference type="GO" id="GO:0005304">
    <property type="term" value="F:L-valine transmembrane transporter activity"/>
    <property type="evidence" value="ECO:0007669"/>
    <property type="project" value="TreeGrafter"/>
</dbReference>
<dbReference type="GO" id="GO:0042941">
    <property type="term" value="P:D-alanine transmembrane transport"/>
    <property type="evidence" value="ECO:0007669"/>
    <property type="project" value="TreeGrafter"/>
</dbReference>
<dbReference type="Proteomes" id="UP000620075">
    <property type="component" value="Unassembled WGS sequence"/>
</dbReference>
<dbReference type="GO" id="GO:0005886">
    <property type="term" value="C:plasma membrane"/>
    <property type="evidence" value="ECO:0007669"/>
    <property type="project" value="UniProtKB-SubCell"/>
</dbReference>
<feature type="transmembrane region" description="Helical" evidence="10">
    <location>
        <begin position="112"/>
        <end position="138"/>
    </location>
</feature>
<evidence type="ECO:0000256" key="2">
    <source>
        <dbReference type="ARBA" id="ARBA00022448"/>
    </source>
</evidence>
<keyword evidence="3" id="KW-1003">Cell membrane</keyword>
<dbReference type="CDD" id="cd06582">
    <property type="entry name" value="TM_PBP1_LivH_like"/>
    <property type="match status" value="1"/>
</dbReference>
<evidence type="ECO:0000256" key="4">
    <source>
        <dbReference type="ARBA" id="ARBA00022519"/>
    </source>
</evidence>
<gene>
    <name evidence="11" type="ORF">JF888_06380</name>
</gene>
<dbReference type="InterPro" id="IPR001851">
    <property type="entry name" value="ABC_transp_permease"/>
</dbReference>
<name>A0A934KIP5_9BACT</name>
<keyword evidence="6" id="KW-0029">Amino-acid transport</keyword>
<dbReference type="GO" id="GO:0015808">
    <property type="term" value="P:L-alanine transport"/>
    <property type="evidence" value="ECO:0007669"/>
    <property type="project" value="TreeGrafter"/>
</dbReference>
<keyword evidence="4" id="KW-0997">Cell inner membrane</keyword>
<comment type="similarity">
    <text evidence="9">Belongs to the binding-protein-dependent transport system permease family. LivHM subfamily.</text>
</comment>
<evidence type="ECO:0000256" key="8">
    <source>
        <dbReference type="ARBA" id="ARBA00023136"/>
    </source>
</evidence>
<evidence type="ECO:0000256" key="5">
    <source>
        <dbReference type="ARBA" id="ARBA00022692"/>
    </source>
</evidence>
<keyword evidence="2" id="KW-0813">Transport</keyword>
<sequence>MSAARPPGRTPRLVPAASQMSELPQLVVDGLVSGAVLAIAAVGVSLVYGILHLVNFAHGDYLTFGAYAGLGVTALGLSLVVATVVAIVATAMLAVGLQLVLWGPVRRRRAGLLSSFITAIGLALVLRHAIFLVVGAGSRAYPVDQFSVERLGPVRVSISQLIAISLSIVAIAVIGLLLARTSIGRSMRAFADNPELAAVAGVDVGRIVLATWLIAGALAGLAGELQGLIQGAFDPNMGWNLLLPIFAAVVLGTIGNAYGALLGGFALGLVMELSTWSVLGGGIPASYKYVVAFLALIVMLLVRPQGLLGRRARAL</sequence>